<gene>
    <name evidence="1" type="ORF">ACFQ07_31485</name>
</gene>
<keyword evidence="2" id="KW-1185">Reference proteome</keyword>
<dbReference type="Proteomes" id="UP001597083">
    <property type="component" value="Unassembled WGS sequence"/>
</dbReference>
<dbReference type="InterPro" id="IPR022536">
    <property type="entry name" value="EspC"/>
</dbReference>
<comment type="caution">
    <text evidence="1">The sequence shown here is derived from an EMBL/GenBank/DDBJ whole genome shotgun (WGS) entry which is preliminary data.</text>
</comment>
<name>A0ABW3CS50_9ACTN</name>
<evidence type="ECO:0000313" key="2">
    <source>
        <dbReference type="Proteomes" id="UP001597083"/>
    </source>
</evidence>
<evidence type="ECO:0000313" key="1">
    <source>
        <dbReference type="EMBL" id="MFD0856797.1"/>
    </source>
</evidence>
<protein>
    <submittedName>
        <fullName evidence="1">Type VII secretion target</fullName>
    </submittedName>
</protein>
<dbReference type="Pfam" id="PF10824">
    <property type="entry name" value="T7SS_ESX_EspC"/>
    <property type="match status" value="1"/>
</dbReference>
<sequence length="104" mass="11182">MTFSVHPEALDAFGDSVNTLAGDAKKAYAYIDGALHGLDASKGVFFGKLYRVAVVRIGEAVKADLQKLEKLSSSSGAELKKCAQVYRGTEQKNAERVDAAYPKK</sequence>
<proteinExistence type="predicted"/>
<reference evidence="2" key="1">
    <citation type="journal article" date="2019" name="Int. J. Syst. Evol. Microbiol.">
        <title>The Global Catalogue of Microorganisms (GCM) 10K type strain sequencing project: providing services to taxonomists for standard genome sequencing and annotation.</title>
        <authorList>
            <consortium name="The Broad Institute Genomics Platform"/>
            <consortium name="The Broad Institute Genome Sequencing Center for Infectious Disease"/>
            <person name="Wu L."/>
            <person name="Ma J."/>
        </authorList>
    </citation>
    <scope>NUCLEOTIDE SEQUENCE [LARGE SCALE GENOMIC DNA]</scope>
    <source>
        <strain evidence="2">JCM 31696</strain>
    </source>
</reference>
<accession>A0ABW3CS50</accession>
<organism evidence="1 2">
    <name type="scientific">Actinomadura adrarensis</name>
    <dbReference type="NCBI Taxonomy" id="1819600"/>
    <lineage>
        <taxon>Bacteria</taxon>
        <taxon>Bacillati</taxon>
        <taxon>Actinomycetota</taxon>
        <taxon>Actinomycetes</taxon>
        <taxon>Streptosporangiales</taxon>
        <taxon>Thermomonosporaceae</taxon>
        <taxon>Actinomadura</taxon>
    </lineage>
</organism>
<dbReference type="EMBL" id="JBHTIR010004262">
    <property type="protein sequence ID" value="MFD0856797.1"/>
    <property type="molecule type" value="Genomic_DNA"/>
</dbReference>